<keyword evidence="12 15" id="KW-0003">3Fe-4S</keyword>
<comment type="cofactor">
    <cofactor evidence="15">
        <name>[4Fe-4S] cluster</name>
        <dbReference type="ChEBI" id="CHEBI:49883"/>
    </cofactor>
    <text evidence="15">Binds 1 [4Fe-4S] cluster.</text>
</comment>
<feature type="domain" description="2Fe-2S ferredoxin-type" evidence="16">
    <location>
        <begin position="14"/>
        <end position="101"/>
    </location>
</feature>
<dbReference type="GO" id="GO:0022904">
    <property type="term" value="P:respiratory electron transport chain"/>
    <property type="evidence" value="ECO:0007669"/>
    <property type="project" value="TreeGrafter"/>
</dbReference>
<dbReference type="Pfam" id="PF13183">
    <property type="entry name" value="Fer4_8"/>
    <property type="match status" value="1"/>
</dbReference>
<organism evidence="18 19">
    <name type="scientific">Helicobacter macacae MIT 99-5501</name>
    <dbReference type="NCBI Taxonomy" id="1357400"/>
    <lineage>
        <taxon>Bacteria</taxon>
        <taxon>Pseudomonadati</taxon>
        <taxon>Campylobacterota</taxon>
        <taxon>Epsilonproteobacteria</taxon>
        <taxon>Campylobacterales</taxon>
        <taxon>Helicobacteraceae</taxon>
        <taxon>Helicobacter</taxon>
    </lineage>
</organism>
<comment type="catalytic activity">
    <reaction evidence="13 15">
        <text>a menaquinone + succinate = a menaquinol + fumarate</text>
        <dbReference type="Rhea" id="RHEA:27834"/>
        <dbReference type="Rhea" id="RHEA-COMP:9537"/>
        <dbReference type="Rhea" id="RHEA-COMP:9539"/>
        <dbReference type="ChEBI" id="CHEBI:16374"/>
        <dbReference type="ChEBI" id="CHEBI:18151"/>
        <dbReference type="ChEBI" id="CHEBI:29806"/>
        <dbReference type="ChEBI" id="CHEBI:30031"/>
        <dbReference type="EC" id="1.3.5.1"/>
    </reaction>
</comment>
<dbReference type="InterPro" id="IPR025192">
    <property type="entry name" value="Succ_DH/fum_Rdtase_N"/>
</dbReference>
<keyword evidence="4 15" id="KW-0004">4Fe-4S</keyword>
<gene>
    <name evidence="18" type="ORF">HMPREF2086_00546</name>
</gene>
<evidence type="ECO:0000256" key="9">
    <source>
        <dbReference type="ARBA" id="ARBA00023002"/>
    </source>
</evidence>
<sequence>MENNSKKGRILTIRALKFDPKSAVSKPHFAEYKIEETDSMTIFIVLNMIRENQDPDLSFDFVCRAGICGSCSMMINGRPRLACRTLTKDFPDGVITLMPLPAFRLIKDLSVNTGEWFAGMTKRVESWVHTNEEVDISKLEKPIEPKEADEVFELDRCIECGCCIASCATKIMRDDFIGGAGMNRIVRFMIDSHDKRSDEDWYEIVGDDDGVFGCMSLIACHDTCPKNLPLQSKIAYLRRKMVSVEQGSKKANA</sequence>
<dbReference type="GO" id="GO:0008177">
    <property type="term" value="F:succinate dehydrogenase (quinone) activity"/>
    <property type="evidence" value="ECO:0007669"/>
    <property type="project" value="UniProtKB-EC"/>
</dbReference>
<comment type="similarity">
    <text evidence="1 15">Belongs to the succinate dehydrogenase/fumarate reductase iron-sulfur protein family.</text>
</comment>
<keyword evidence="6 15" id="KW-0001">2Fe-2S</keyword>
<keyword evidence="7 15" id="KW-0479">Metal-binding</keyword>
<keyword evidence="5" id="KW-0816">Tricarboxylic acid cycle</keyword>
<keyword evidence="9" id="KW-0560">Oxidoreductase</keyword>
<dbReference type="PROSITE" id="PS51085">
    <property type="entry name" value="2FE2S_FER_2"/>
    <property type="match status" value="1"/>
</dbReference>
<dbReference type="PATRIC" id="fig|1357400.3.peg.753"/>
<accession>V8CEP7</accession>
<evidence type="ECO:0000256" key="15">
    <source>
        <dbReference type="RuleBase" id="RU361237"/>
    </source>
</evidence>
<dbReference type="HOGENOM" id="CLU_044838_3_3_7"/>
<dbReference type="GO" id="GO:0046872">
    <property type="term" value="F:metal ion binding"/>
    <property type="evidence" value="ECO:0007669"/>
    <property type="project" value="UniProtKB-KW"/>
</dbReference>
<dbReference type="OrthoDB" id="9804391at2"/>
<dbReference type="SUPFAM" id="SSF46548">
    <property type="entry name" value="alpha-helical ferredoxin"/>
    <property type="match status" value="1"/>
</dbReference>
<evidence type="ECO:0000256" key="11">
    <source>
        <dbReference type="ARBA" id="ARBA00023014"/>
    </source>
</evidence>
<dbReference type="AlphaFoldDB" id="V8CEP7"/>
<comment type="cofactor">
    <cofactor evidence="15">
        <name>[3Fe-4S] cluster</name>
        <dbReference type="ChEBI" id="CHEBI:21137"/>
    </cofactor>
    <text evidence="15">Binds 1 [3Fe-4S] cluster.</text>
</comment>
<dbReference type="InterPro" id="IPR017896">
    <property type="entry name" value="4Fe4S_Fe-S-bd"/>
</dbReference>
<dbReference type="CDD" id="cd00207">
    <property type="entry name" value="fer2"/>
    <property type="match status" value="1"/>
</dbReference>
<dbReference type="GO" id="GO:0051539">
    <property type="term" value="F:4 iron, 4 sulfur cluster binding"/>
    <property type="evidence" value="ECO:0007669"/>
    <property type="project" value="UniProtKB-KW"/>
</dbReference>
<dbReference type="FunFam" id="1.10.1060.10:FF:000003">
    <property type="entry name" value="Succinate dehydrogenase iron-sulfur subunit"/>
    <property type="match status" value="1"/>
</dbReference>
<keyword evidence="19" id="KW-1185">Reference proteome</keyword>
<dbReference type="GO" id="GO:0009055">
    <property type="term" value="F:electron transfer activity"/>
    <property type="evidence" value="ECO:0007669"/>
    <property type="project" value="InterPro"/>
</dbReference>
<dbReference type="InterPro" id="IPR006058">
    <property type="entry name" value="2Fe2S_fd_BS"/>
</dbReference>
<dbReference type="InterPro" id="IPR012675">
    <property type="entry name" value="Beta-grasp_dom_sf"/>
</dbReference>
<evidence type="ECO:0000313" key="18">
    <source>
        <dbReference type="EMBL" id="ETD25211.1"/>
    </source>
</evidence>
<evidence type="ECO:0000259" key="16">
    <source>
        <dbReference type="PROSITE" id="PS51085"/>
    </source>
</evidence>
<evidence type="ECO:0000256" key="13">
    <source>
        <dbReference type="ARBA" id="ARBA00034412"/>
    </source>
</evidence>
<dbReference type="InterPro" id="IPR001041">
    <property type="entry name" value="2Fe-2S_ferredoxin-type"/>
</dbReference>
<dbReference type="InterPro" id="IPR036010">
    <property type="entry name" value="2Fe-2S_ferredoxin-like_sf"/>
</dbReference>
<dbReference type="PROSITE" id="PS00197">
    <property type="entry name" value="2FE2S_FER_1"/>
    <property type="match status" value="1"/>
</dbReference>
<evidence type="ECO:0000256" key="2">
    <source>
        <dbReference type="ARBA" id="ARBA00012792"/>
    </source>
</evidence>
<dbReference type="InterPro" id="IPR009051">
    <property type="entry name" value="Helical_ferredxn"/>
</dbReference>
<feature type="domain" description="4Fe-4S ferredoxin-type" evidence="17">
    <location>
        <begin position="148"/>
        <end position="177"/>
    </location>
</feature>
<dbReference type="eggNOG" id="COG0479">
    <property type="taxonomic scope" value="Bacteria"/>
</dbReference>
<dbReference type="NCBIfam" id="NF010071">
    <property type="entry name" value="PRK13552.1"/>
    <property type="match status" value="1"/>
</dbReference>
<dbReference type="EMBL" id="AZJI01000001">
    <property type="protein sequence ID" value="ETD25211.1"/>
    <property type="molecule type" value="Genomic_DNA"/>
</dbReference>
<dbReference type="Pfam" id="PF13085">
    <property type="entry name" value="Fer2_3"/>
    <property type="match status" value="1"/>
</dbReference>
<dbReference type="GO" id="GO:0051537">
    <property type="term" value="F:2 iron, 2 sulfur cluster binding"/>
    <property type="evidence" value="ECO:0007669"/>
    <property type="project" value="UniProtKB-KW"/>
</dbReference>
<evidence type="ECO:0000256" key="5">
    <source>
        <dbReference type="ARBA" id="ARBA00022532"/>
    </source>
</evidence>
<dbReference type="GO" id="GO:0051538">
    <property type="term" value="F:3 iron, 4 sulfur cluster binding"/>
    <property type="evidence" value="ECO:0007669"/>
    <property type="project" value="UniProtKB-KW"/>
</dbReference>
<dbReference type="SUPFAM" id="SSF54292">
    <property type="entry name" value="2Fe-2S ferredoxin-like"/>
    <property type="match status" value="1"/>
</dbReference>
<evidence type="ECO:0000256" key="12">
    <source>
        <dbReference type="ARBA" id="ARBA00023291"/>
    </source>
</evidence>
<evidence type="ECO:0000256" key="8">
    <source>
        <dbReference type="ARBA" id="ARBA00022982"/>
    </source>
</evidence>
<evidence type="ECO:0000256" key="6">
    <source>
        <dbReference type="ARBA" id="ARBA00022714"/>
    </source>
</evidence>
<name>V8CEP7_9HELI</name>
<keyword evidence="8" id="KW-0813">Transport</keyword>
<evidence type="ECO:0000256" key="10">
    <source>
        <dbReference type="ARBA" id="ARBA00023004"/>
    </source>
</evidence>
<dbReference type="InterPro" id="IPR050573">
    <property type="entry name" value="SDH/FRD_Iron-Sulfur"/>
</dbReference>
<evidence type="ECO:0000256" key="14">
    <source>
        <dbReference type="ARBA" id="ARBA00066269"/>
    </source>
</evidence>
<keyword evidence="8" id="KW-0249">Electron transport</keyword>
<dbReference type="PANTHER" id="PTHR11921">
    <property type="entry name" value="SUCCINATE DEHYDROGENASE IRON-SULFUR PROTEIN"/>
    <property type="match status" value="1"/>
</dbReference>
<dbReference type="PROSITE" id="PS51379">
    <property type="entry name" value="4FE4S_FER_2"/>
    <property type="match status" value="1"/>
</dbReference>
<evidence type="ECO:0000313" key="19">
    <source>
        <dbReference type="Proteomes" id="UP000018731"/>
    </source>
</evidence>
<keyword evidence="10 15" id="KW-0408">Iron</keyword>
<proteinExistence type="inferred from homology"/>
<dbReference type="EC" id="1.3.5.1" evidence="2 15"/>
<evidence type="ECO:0000256" key="7">
    <source>
        <dbReference type="ARBA" id="ARBA00022723"/>
    </source>
</evidence>
<dbReference type="InterPro" id="IPR004489">
    <property type="entry name" value="Succ_DH/fum_Rdtase_Fe-S"/>
</dbReference>
<evidence type="ECO:0000256" key="1">
    <source>
        <dbReference type="ARBA" id="ARBA00009433"/>
    </source>
</evidence>
<dbReference type="PANTHER" id="PTHR11921:SF36">
    <property type="entry name" value="FUMARATE REDUCTASE IRON-SULFUR SUBUNIT"/>
    <property type="match status" value="1"/>
</dbReference>
<evidence type="ECO:0000259" key="17">
    <source>
        <dbReference type="PROSITE" id="PS51379"/>
    </source>
</evidence>
<comment type="caution">
    <text evidence="18">The sequence shown here is derived from an EMBL/GenBank/DDBJ whole genome shotgun (WGS) entry which is preliminary data.</text>
</comment>
<comment type="subunit">
    <text evidence="14">Part of an enzyme complex containing three subunits: a flavoprotein (frdA), an iron-sulfur protein (frdB), and diheme cytochrome b (frdC).</text>
</comment>
<reference evidence="18 19" key="1">
    <citation type="journal article" date="2014" name="Genome Announc.">
        <title>Draft genome sequences of six enterohepatic helicobacter species isolated from humans and one from rhesus macaques.</title>
        <authorList>
            <person name="Shen Z."/>
            <person name="Sheh A."/>
            <person name="Young S.K."/>
            <person name="Abouelliel A."/>
            <person name="Ward D.V."/>
            <person name="Earl A.M."/>
            <person name="Fox J.G."/>
        </authorList>
    </citation>
    <scope>NUCLEOTIDE SEQUENCE [LARGE SCALE GENOMIC DNA]</scope>
    <source>
        <strain evidence="18 19">MIT 99-5501</strain>
    </source>
</reference>
<dbReference type="STRING" id="1357400.HMPREF2086_00546"/>
<dbReference type="Gene3D" id="1.10.1060.10">
    <property type="entry name" value="Alpha-helical ferredoxin"/>
    <property type="match status" value="1"/>
</dbReference>
<dbReference type="RefSeq" id="WP_023927270.1">
    <property type="nucleotide sequence ID" value="NZ_KI669454.1"/>
</dbReference>
<dbReference type="GO" id="GO:0006099">
    <property type="term" value="P:tricarboxylic acid cycle"/>
    <property type="evidence" value="ECO:0007669"/>
    <property type="project" value="UniProtKB-KW"/>
</dbReference>
<evidence type="ECO:0000256" key="4">
    <source>
        <dbReference type="ARBA" id="ARBA00022485"/>
    </source>
</evidence>
<dbReference type="NCBIfam" id="TIGR00384">
    <property type="entry name" value="dhsB"/>
    <property type="match status" value="1"/>
</dbReference>
<comment type="cofactor">
    <cofactor evidence="15">
        <name>[2Fe-2S] cluster</name>
        <dbReference type="ChEBI" id="CHEBI:190135"/>
    </cofactor>
    <text evidence="15">Binds 1 [2Fe-2S] cluster.</text>
</comment>
<dbReference type="Proteomes" id="UP000018731">
    <property type="component" value="Unassembled WGS sequence"/>
</dbReference>
<dbReference type="Gene3D" id="3.10.20.30">
    <property type="match status" value="1"/>
</dbReference>
<protein>
    <recommendedName>
        <fullName evidence="3 15">Fumarate reductase iron-sulfur subunit</fullName>
        <ecNumber evidence="2 15">1.3.5.1</ecNumber>
    </recommendedName>
</protein>
<keyword evidence="11 15" id="KW-0411">Iron-sulfur</keyword>
<evidence type="ECO:0000256" key="3">
    <source>
        <dbReference type="ARBA" id="ARBA00017261"/>
    </source>
</evidence>